<evidence type="ECO:0000256" key="3">
    <source>
        <dbReference type="SAM" id="SignalP"/>
    </source>
</evidence>
<evidence type="ECO:0000313" key="5">
    <source>
        <dbReference type="Proteomes" id="UP000587462"/>
    </source>
</evidence>
<evidence type="ECO:0000256" key="1">
    <source>
        <dbReference type="SAM" id="MobiDB-lite"/>
    </source>
</evidence>
<keyword evidence="3" id="KW-0732">Signal</keyword>
<evidence type="ECO:0000256" key="2">
    <source>
        <dbReference type="SAM" id="Phobius"/>
    </source>
</evidence>
<reference evidence="4 5" key="1">
    <citation type="submission" date="2020-04" db="EMBL/GenBank/DDBJ databases">
        <title>Draft Genome Sequence of Streptomyces morookaense DSM 40503, an 8-azaguanine-producing strain.</title>
        <authorList>
            <person name="Qi J."/>
            <person name="Gao J.-M."/>
        </authorList>
    </citation>
    <scope>NUCLEOTIDE SEQUENCE [LARGE SCALE GENOMIC DNA]</scope>
    <source>
        <strain evidence="4 5">DSM 40503</strain>
    </source>
</reference>
<protein>
    <recommendedName>
        <fullName evidence="6">Sortase</fullName>
    </recommendedName>
</protein>
<feature type="signal peptide" evidence="3">
    <location>
        <begin position="1"/>
        <end position="24"/>
    </location>
</feature>
<organism evidence="4 5">
    <name type="scientific">Streptomyces morookaense</name>
    <name type="common">Streptoverticillium morookaense</name>
    <dbReference type="NCBI Taxonomy" id="1970"/>
    <lineage>
        <taxon>Bacteria</taxon>
        <taxon>Bacillati</taxon>
        <taxon>Actinomycetota</taxon>
        <taxon>Actinomycetes</taxon>
        <taxon>Kitasatosporales</taxon>
        <taxon>Streptomycetaceae</taxon>
        <taxon>Streptomyces</taxon>
    </lineage>
</organism>
<feature type="compositionally biased region" description="Low complexity" evidence="1">
    <location>
        <begin position="116"/>
        <end position="143"/>
    </location>
</feature>
<dbReference type="RefSeq" id="WP_171081699.1">
    <property type="nucleotide sequence ID" value="NZ_BNBU01000001.1"/>
</dbReference>
<dbReference type="Proteomes" id="UP000587462">
    <property type="component" value="Unassembled WGS sequence"/>
</dbReference>
<keyword evidence="2" id="KW-0812">Transmembrane</keyword>
<gene>
    <name evidence="4" type="ORF">HG542_15300</name>
</gene>
<keyword evidence="2" id="KW-1133">Transmembrane helix</keyword>
<accession>A0A7Y7B530</accession>
<dbReference type="AlphaFoldDB" id="A0A7Y7B530"/>
<feature type="chain" id="PRO_5031242078" description="Sortase" evidence="3">
    <location>
        <begin position="25"/>
        <end position="189"/>
    </location>
</feature>
<comment type="caution">
    <text evidence="4">The sequence shown here is derived from an EMBL/GenBank/DDBJ whole genome shotgun (WGS) entry which is preliminary data.</text>
</comment>
<name>A0A7Y7B530_STRMO</name>
<feature type="region of interest" description="Disordered" evidence="1">
    <location>
        <begin position="116"/>
        <end position="156"/>
    </location>
</feature>
<dbReference type="EMBL" id="JABBXF010000032">
    <property type="protein sequence ID" value="NVK79030.1"/>
    <property type="molecule type" value="Genomic_DNA"/>
</dbReference>
<proteinExistence type="predicted"/>
<keyword evidence="5" id="KW-1185">Reference proteome</keyword>
<feature type="transmembrane region" description="Helical" evidence="2">
    <location>
        <begin position="162"/>
        <end position="180"/>
    </location>
</feature>
<keyword evidence="2" id="KW-0472">Membrane</keyword>
<evidence type="ECO:0000313" key="4">
    <source>
        <dbReference type="EMBL" id="NVK79030.1"/>
    </source>
</evidence>
<sequence>MRTARVLAGTAGTALAITALPAFAGDFGKLEVTPGTVQPGAEVTVNTTACGSKGQGTGDASAVGGPASFDLKPGTHKEVVVGQFMVPKNAKPGTYGIGAKCANGKEATGDLVVTAGSSAPSGSPSAAASSMPMPSMSAAKPPKGGMKTGVGGTSEESGTADIVAGAALMAMAAAGGVWFLRRRGTGSRY</sequence>
<evidence type="ECO:0008006" key="6">
    <source>
        <dbReference type="Google" id="ProtNLM"/>
    </source>
</evidence>